<dbReference type="RefSeq" id="WP_270677001.1">
    <property type="nucleotide sequence ID" value="NZ_JAQFWP010000011.1"/>
</dbReference>
<comment type="caution">
    <text evidence="1">The sequence shown here is derived from an EMBL/GenBank/DDBJ whole genome shotgun (WGS) entry which is preliminary data.</text>
</comment>
<evidence type="ECO:0000313" key="2">
    <source>
        <dbReference type="Proteomes" id="UP001165685"/>
    </source>
</evidence>
<dbReference type="EMBL" id="JAQFWP010000011">
    <property type="protein sequence ID" value="MDA2804455.1"/>
    <property type="molecule type" value="Genomic_DNA"/>
</dbReference>
<proteinExistence type="predicted"/>
<name>A0ABT4TJ69_9ACTN</name>
<protein>
    <submittedName>
        <fullName evidence="1">Uncharacterized protein</fullName>
    </submittedName>
</protein>
<sequence>MATLAPGLDTRTALMLMSLLELPARDALVNRDCQQRAAAVLADLLTNDLPLVSWSIRNGIHPHVKLERPKEWPSLVGQACSHQTVRDYAYFFGTDVVLEYGDTPKTTTVVDGIGVQVWCAPEYRDRIDAAAGEVA</sequence>
<organism evidence="1 2">
    <name type="scientific">Nocardiopsis suaedae</name>
    <dbReference type="NCBI Taxonomy" id="3018444"/>
    <lineage>
        <taxon>Bacteria</taxon>
        <taxon>Bacillati</taxon>
        <taxon>Actinomycetota</taxon>
        <taxon>Actinomycetes</taxon>
        <taxon>Streptosporangiales</taxon>
        <taxon>Nocardiopsidaceae</taxon>
        <taxon>Nocardiopsis</taxon>
    </lineage>
</organism>
<keyword evidence="2" id="KW-1185">Reference proteome</keyword>
<accession>A0ABT4TJ69</accession>
<dbReference type="Proteomes" id="UP001165685">
    <property type="component" value="Unassembled WGS sequence"/>
</dbReference>
<evidence type="ECO:0000313" key="1">
    <source>
        <dbReference type="EMBL" id="MDA2804455.1"/>
    </source>
</evidence>
<gene>
    <name evidence="1" type="ORF">O4U47_08025</name>
</gene>
<reference evidence="1" key="1">
    <citation type="submission" date="2023-01" db="EMBL/GenBank/DDBJ databases">
        <title>Draft genome sequence of Nocardiopsis sp. LSu2-4 isolated from halophytes.</title>
        <authorList>
            <person name="Duangmal K."/>
            <person name="Chantavorakit T."/>
        </authorList>
    </citation>
    <scope>NUCLEOTIDE SEQUENCE</scope>
    <source>
        <strain evidence="1">LSu2-4</strain>
    </source>
</reference>